<keyword evidence="8" id="KW-0675">Receptor</keyword>
<dbReference type="PROSITE" id="PS51473">
    <property type="entry name" value="GNK2"/>
    <property type="match status" value="2"/>
</dbReference>
<dbReference type="SMART" id="SM00220">
    <property type="entry name" value="S_TKc"/>
    <property type="match status" value="1"/>
</dbReference>
<dbReference type="Pfam" id="PF07714">
    <property type="entry name" value="PK_Tyr_Ser-Thr"/>
    <property type="match status" value="1"/>
</dbReference>
<name>M8CD73_AEGTA</name>
<dbReference type="InterPro" id="IPR038408">
    <property type="entry name" value="GNK2_sf"/>
</dbReference>
<reference evidence="9" key="1">
    <citation type="submission" date="2015-06" db="UniProtKB">
        <authorList>
            <consortium name="EnsemblPlants"/>
        </authorList>
    </citation>
    <scope>IDENTIFICATION</scope>
</reference>
<sequence length="594" mass="64566">MALQRPPLLILCFYLLAALHTTSDAALSSHLPQAIDCSTSRNYTSTSAYAANLNQFLAALPENAVSRNGGFFNGTVGKGTDTVYGLAMCSADYSRSDCGDCLAATANSNANGLSNLCPGSITVLAWFDPCLVRYSDTNFFGTAEIGQIYKFQGASVSGDMSYSDAVVKSLKEATANAVTSLQRFAATSTDPYTLVQCTWDLPPDQCKQCLDVLSANATESDWWTMKIEGKRKSHNCALRYSNTSFVVVPFGGPPMPQSVDQAARSATQSSGIGIGSLTIGVVGSVVGLIMLACLAALIWKVLKLRSQCRRGHIREFTYRELASATREFADGRKLGQGAFGVVYKGAVMLQDEEVEVAIKKNLNVVSDESRAAFKNEVDIMKPLNHLNIIRLVGWCDNRSSLLLVYELVEDRNLEDRLYGGGASVSSGSGLVLDWRQRDIKPGNVMLDKDFNAKLCDFGLVTQLTHAVTSRSTGNIIGTPAYMDPSFEENGKVIRESDVYSFGVLLLEVVCGVKPKLIPIDRDTKNSLIEMVREYEKKNAILDAADQHLRGKFDDQIKGALLIGLHCVKTNRGDRPTIQIVLSKLSGLRDSYVVV</sequence>
<keyword evidence="7" id="KW-0067">ATP-binding</keyword>
<keyword evidence="3" id="KW-0732">Signal</keyword>
<keyword evidence="5" id="KW-0547">Nucleotide-binding</keyword>
<dbReference type="EnsemblPlants" id="EMT32103">
    <property type="protein sequence ID" value="EMT32103"/>
    <property type="gene ID" value="F775_06720"/>
</dbReference>
<dbReference type="CDD" id="cd23509">
    <property type="entry name" value="Gnk2-like"/>
    <property type="match status" value="2"/>
</dbReference>
<keyword evidence="2" id="KW-0808">Transferase</keyword>
<proteinExistence type="predicted"/>
<evidence type="ECO:0000313" key="9">
    <source>
        <dbReference type="EnsemblPlants" id="EMT32103"/>
    </source>
</evidence>
<evidence type="ECO:0000256" key="4">
    <source>
        <dbReference type="ARBA" id="ARBA00022737"/>
    </source>
</evidence>
<evidence type="ECO:0000256" key="2">
    <source>
        <dbReference type="ARBA" id="ARBA00022679"/>
    </source>
</evidence>
<dbReference type="InterPro" id="IPR001245">
    <property type="entry name" value="Ser-Thr/Tyr_kinase_cat_dom"/>
</dbReference>
<dbReference type="InterPro" id="IPR002902">
    <property type="entry name" value="GNK2"/>
</dbReference>
<dbReference type="Gene3D" id="1.10.510.10">
    <property type="entry name" value="Transferase(Phosphotransferase) domain 1"/>
    <property type="match status" value="1"/>
</dbReference>
<organism evidence="9">
    <name type="scientific">Aegilops tauschii</name>
    <name type="common">Tausch's goatgrass</name>
    <name type="synonym">Aegilops squarrosa</name>
    <dbReference type="NCBI Taxonomy" id="37682"/>
    <lineage>
        <taxon>Eukaryota</taxon>
        <taxon>Viridiplantae</taxon>
        <taxon>Streptophyta</taxon>
        <taxon>Embryophyta</taxon>
        <taxon>Tracheophyta</taxon>
        <taxon>Spermatophyta</taxon>
        <taxon>Magnoliopsida</taxon>
        <taxon>Liliopsida</taxon>
        <taxon>Poales</taxon>
        <taxon>Poaceae</taxon>
        <taxon>BOP clade</taxon>
        <taxon>Pooideae</taxon>
        <taxon>Triticodae</taxon>
        <taxon>Triticeae</taxon>
        <taxon>Triticinae</taxon>
        <taxon>Aegilops</taxon>
    </lineage>
</organism>
<dbReference type="PANTHER" id="PTHR47973">
    <property type="entry name" value="CYSTEINE-RICH RECEPTOR-LIKE PROTEIN KINASE 3"/>
    <property type="match status" value="1"/>
</dbReference>
<dbReference type="GO" id="GO:0004674">
    <property type="term" value="F:protein serine/threonine kinase activity"/>
    <property type="evidence" value="ECO:0007669"/>
    <property type="project" value="UniProtKB-KW"/>
</dbReference>
<evidence type="ECO:0000256" key="5">
    <source>
        <dbReference type="ARBA" id="ARBA00022741"/>
    </source>
</evidence>
<dbReference type="Gene3D" id="3.30.430.20">
    <property type="entry name" value="Gnk2 domain, C-X8-C-X2-C motif"/>
    <property type="match status" value="2"/>
</dbReference>
<dbReference type="PROSITE" id="PS50011">
    <property type="entry name" value="PROTEIN_KINASE_DOM"/>
    <property type="match status" value="1"/>
</dbReference>
<dbReference type="InterPro" id="IPR000719">
    <property type="entry name" value="Prot_kinase_dom"/>
</dbReference>
<evidence type="ECO:0000256" key="8">
    <source>
        <dbReference type="ARBA" id="ARBA00023170"/>
    </source>
</evidence>
<keyword evidence="1" id="KW-0723">Serine/threonine-protein kinase</keyword>
<dbReference type="InterPro" id="IPR052059">
    <property type="entry name" value="CR_Ser/Thr_kinase"/>
</dbReference>
<evidence type="ECO:0000256" key="6">
    <source>
        <dbReference type="ARBA" id="ARBA00022777"/>
    </source>
</evidence>
<evidence type="ECO:0000256" key="7">
    <source>
        <dbReference type="ARBA" id="ARBA00022840"/>
    </source>
</evidence>
<evidence type="ECO:0000256" key="3">
    <source>
        <dbReference type="ARBA" id="ARBA00022729"/>
    </source>
</evidence>
<dbReference type="InterPro" id="IPR017441">
    <property type="entry name" value="Protein_kinase_ATP_BS"/>
</dbReference>
<dbReference type="SUPFAM" id="SSF56112">
    <property type="entry name" value="Protein kinase-like (PK-like)"/>
    <property type="match status" value="1"/>
</dbReference>
<dbReference type="Pfam" id="PF00069">
    <property type="entry name" value="Pkinase"/>
    <property type="match status" value="1"/>
</dbReference>
<evidence type="ECO:0000256" key="1">
    <source>
        <dbReference type="ARBA" id="ARBA00022527"/>
    </source>
</evidence>
<dbReference type="Gene3D" id="3.30.200.20">
    <property type="entry name" value="Phosphorylase Kinase, domain 1"/>
    <property type="match status" value="1"/>
</dbReference>
<dbReference type="AlphaFoldDB" id="M8CD73"/>
<dbReference type="PROSITE" id="PS00107">
    <property type="entry name" value="PROTEIN_KINASE_ATP"/>
    <property type="match status" value="1"/>
</dbReference>
<dbReference type="Pfam" id="PF01657">
    <property type="entry name" value="Stress-antifung"/>
    <property type="match status" value="2"/>
</dbReference>
<dbReference type="GO" id="GO:0005524">
    <property type="term" value="F:ATP binding"/>
    <property type="evidence" value="ECO:0007669"/>
    <property type="project" value="UniProtKB-UniRule"/>
</dbReference>
<dbReference type="InterPro" id="IPR011009">
    <property type="entry name" value="Kinase-like_dom_sf"/>
</dbReference>
<keyword evidence="4" id="KW-0677">Repeat</keyword>
<protein>
    <submittedName>
        <fullName evidence="9">Cysteine-rich receptor-like protein kinase 25</fullName>
    </submittedName>
</protein>
<keyword evidence="6" id="KW-0418">Kinase</keyword>
<accession>M8CD73</accession>